<dbReference type="Proteomes" id="UP000812672">
    <property type="component" value="Unassembled WGS sequence"/>
</dbReference>
<feature type="transmembrane region" description="Helical" evidence="6">
    <location>
        <begin position="140"/>
        <end position="158"/>
    </location>
</feature>
<evidence type="ECO:0000259" key="7">
    <source>
        <dbReference type="PROSITE" id="PS50928"/>
    </source>
</evidence>
<feature type="transmembrane region" description="Helical" evidence="6">
    <location>
        <begin position="103"/>
        <end position="128"/>
    </location>
</feature>
<dbReference type="EMBL" id="JAHLZF010000010">
    <property type="protein sequence ID" value="MBU6080982.1"/>
    <property type="molecule type" value="Genomic_DNA"/>
</dbReference>
<evidence type="ECO:0000256" key="2">
    <source>
        <dbReference type="ARBA" id="ARBA00022448"/>
    </source>
</evidence>
<keyword evidence="2 6" id="KW-0813">Transport</keyword>
<dbReference type="RefSeq" id="WP_216687328.1">
    <property type="nucleotide sequence ID" value="NZ_CAUPKR010000009.1"/>
</dbReference>
<gene>
    <name evidence="8" type="ORF">KQ486_08115</name>
</gene>
<evidence type="ECO:0000256" key="3">
    <source>
        <dbReference type="ARBA" id="ARBA00022692"/>
    </source>
</evidence>
<sequence length="301" mass="33129">MSEAAANLEQKEKKSSSSISNLSIFVKLLLKSKTGMLGLIILLIATFVAIFADLLAPYDPVEPHLSYILTPPAWQEGGTSQFILGTDNLGRDVLSRLIFGTRVSLIVGVLSVVVAGAIGLFFGVISGYFGRWVDQVMMRIVDAFLSIPSILFIMVILTVFSPSLWMLIIVIGLTTWVNYARIIRGEVLSLKEREFVKASQTIGTSHWIIIWRNLIPNVMSTFIVISTLSVATTIILEASLSFLGLGIQPPDISWGGMLNDGRDYLATHWWMGTFPGIAITVTVLGIIFLGDWLRDVLDPRL</sequence>
<keyword evidence="3 6" id="KW-0812">Transmembrane</keyword>
<evidence type="ECO:0000256" key="1">
    <source>
        <dbReference type="ARBA" id="ARBA00004651"/>
    </source>
</evidence>
<keyword evidence="9" id="KW-1185">Reference proteome</keyword>
<feature type="transmembrane region" description="Helical" evidence="6">
    <location>
        <begin position="222"/>
        <end position="247"/>
    </location>
</feature>
<feature type="transmembrane region" description="Helical" evidence="6">
    <location>
        <begin position="267"/>
        <end position="290"/>
    </location>
</feature>
<evidence type="ECO:0000256" key="6">
    <source>
        <dbReference type="RuleBase" id="RU363032"/>
    </source>
</evidence>
<evidence type="ECO:0000313" key="8">
    <source>
        <dbReference type="EMBL" id="MBU6080982.1"/>
    </source>
</evidence>
<evidence type="ECO:0000313" key="9">
    <source>
        <dbReference type="Proteomes" id="UP000812672"/>
    </source>
</evidence>
<accession>A0ABS6GPD5</accession>
<protein>
    <submittedName>
        <fullName evidence="8">ABC transporter permease</fullName>
    </submittedName>
</protein>
<dbReference type="InterPro" id="IPR000515">
    <property type="entry name" value="MetI-like"/>
</dbReference>
<feature type="transmembrane region" description="Helical" evidence="6">
    <location>
        <begin position="36"/>
        <end position="56"/>
    </location>
</feature>
<reference evidence="8 9" key="1">
    <citation type="journal article" date="2011" name="Int. J. Syst. Evol. Microbiol.">
        <title>Allobacillus halotolerans gen. nov., sp. nov. isolated from shrimp paste.</title>
        <authorList>
            <person name="Sheu S.Y."/>
            <person name="Arun A.B."/>
            <person name="Jiang S.R."/>
            <person name="Young C.C."/>
            <person name="Chen W.M."/>
        </authorList>
    </citation>
    <scope>NUCLEOTIDE SEQUENCE [LARGE SCALE GENOMIC DNA]</scope>
    <source>
        <strain evidence="8 9">LMG 24826</strain>
    </source>
</reference>
<feature type="transmembrane region" description="Helical" evidence="6">
    <location>
        <begin position="164"/>
        <end position="183"/>
    </location>
</feature>
<comment type="caution">
    <text evidence="8">The sequence shown here is derived from an EMBL/GenBank/DDBJ whole genome shotgun (WGS) entry which is preliminary data.</text>
</comment>
<name>A0ABS6GPD5_9BACI</name>
<keyword evidence="5 6" id="KW-0472">Membrane</keyword>
<dbReference type="PROSITE" id="PS50928">
    <property type="entry name" value="ABC_TM1"/>
    <property type="match status" value="1"/>
</dbReference>
<dbReference type="PANTHER" id="PTHR43386:SF1">
    <property type="entry name" value="D,D-DIPEPTIDE TRANSPORT SYSTEM PERMEASE PROTEIN DDPC-RELATED"/>
    <property type="match status" value="1"/>
</dbReference>
<organism evidence="8 9">
    <name type="scientific">Allobacillus halotolerans</name>
    <dbReference type="NCBI Taxonomy" id="570278"/>
    <lineage>
        <taxon>Bacteria</taxon>
        <taxon>Bacillati</taxon>
        <taxon>Bacillota</taxon>
        <taxon>Bacilli</taxon>
        <taxon>Bacillales</taxon>
        <taxon>Bacillaceae</taxon>
        <taxon>Allobacillus</taxon>
    </lineage>
</organism>
<feature type="domain" description="ABC transmembrane type-1" evidence="7">
    <location>
        <begin position="101"/>
        <end position="290"/>
    </location>
</feature>
<evidence type="ECO:0000256" key="5">
    <source>
        <dbReference type="ARBA" id="ARBA00023136"/>
    </source>
</evidence>
<dbReference type="CDD" id="cd06261">
    <property type="entry name" value="TM_PBP2"/>
    <property type="match status" value="1"/>
</dbReference>
<proteinExistence type="inferred from homology"/>
<comment type="similarity">
    <text evidence="6">Belongs to the binding-protein-dependent transport system permease family.</text>
</comment>
<dbReference type="InterPro" id="IPR025966">
    <property type="entry name" value="OppC_N"/>
</dbReference>
<keyword evidence="4 6" id="KW-1133">Transmembrane helix</keyword>
<dbReference type="PANTHER" id="PTHR43386">
    <property type="entry name" value="OLIGOPEPTIDE TRANSPORT SYSTEM PERMEASE PROTEIN APPC"/>
    <property type="match status" value="1"/>
</dbReference>
<dbReference type="InterPro" id="IPR050366">
    <property type="entry name" value="BP-dependent_transpt_permease"/>
</dbReference>
<dbReference type="Pfam" id="PF12911">
    <property type="entry name" value="OppC_N"/>
    <property type="match status" value="1"/>
</dbReference>
<dbReference type="Pfam" id="PF00528">
    <property type="entry name" value="BPD_transp_1"/>
    <property type="match status" value="1"/>
</dbReference>
<evidence type="ECO:0000256" key="4">
    <source>
        <dbReference type="ARBA" id="ARBA00022989"/>
    </source>
</evidence>
<comment type="subcellular location">
    <subcellularLocation>
        <location evidence="1 6">Cell membrane</location>
        <topology evidence="1 6">Multi-pass membrane protein</topology>
    </subcellularLocation>
</comment>